<feature type="compositionally biased region" description="Polar residues" evidence="1">
    <location>
        <begin position="77"/>
        <end position="92"/>
    </location>
</feature>
<protein>
    <submittedName>
        <fullName evidence="2">Uncharacterized protein</fullName>
    </submittedName>
</protein>
<reference evidence="3 5" key="2">
    <citation type="submission" date="2023-09" db="EMBL/GenBank/DDBJ databases">
        <title>Complete-Gapless Cercospora beticola genome.</title>
        <authorList>
            <person name="Wyatt N.A."/>
            <person name="Spanner R.E."/>
            <person name="Bolton M.D."/>
        </authorList>
    </citation>
    <scope>NUCLEOTIDE SEQUENCE [LARGE SCALE GENOMIC DNA]</scope>
    <source>
        <strain evidence="3">Cb09-40</strain>
    </source>
</reference>
<evidence type="ECO:0000313" key="4">
    <source>
        <dbReference type="Proteomes" id="UP000230605"/>
    </source>
</evidence>
<accession>A0A2G5HJ86</accession>
<keyword evidence="5" id="KW-1185">Reference proteome</keyword>
<sequence>MSSRFLAQSVRRSGFASSHRVFPSTSTRLAHTRPAQGREQYSEDPGVVAGRGNKDQLKSDTTSDVETAGVENPHQDVGQQQAEAQRTGSSTKLDSDSGGNAKGDELKRPEGTQEGQEKKGPHLPI</sequence>
<dbReference type="Proteomes" id="UP000230605">
    <property type="component" value="Chromosome 7"/>
</dbReference>
<gene>
    <name evidence="2" type="ORF">CB0940_09642</name>
    <name evidence="3" type="ORF">RHO25_010676</name>
</gene>
<dbReference type="EMBL" id="CP134190">
    <property type="protein sequence ID" value="WPB06021.1"/>
    <property type="molecule type" value="Genomic_DNA"/>
</dbReference>
<dbReference type="EMBL" id="LKMD01000106">
    <property type="protein sequence ID" value="PIA92272.1"/>
    <property type="molecule type" value="Genomic_DNA"/>
</dbReference>
<reference evidence="2 4" key="1">
    <citation type="submission" date="2015-10" db="EMBL/GenBank/DDBJ databases">
        <title>The cercosporin biosynthetic gene cluster was horizontally transferred to several fungal lineages and shown to be expanded in Cercospora beticola based on microsynteny with recipient genomes.</title>
        <authorList>
            <person name="De Jonge R."/>
            <person name="Ebert M.K."/>
            <person name="Suttle J.C."/>
            <person name="Jurick Ii W.M."/>
            <person name="Secor G.A."/>
            <person name="Thomma B.P."/>
            <person name="Van De Peer Y."/>
            <person name="Bolton M.D."/>
        </authorList>
    </citation>
    <scope>NUCLEOTIDE SEQUENCE [LARGE SCALE GENOMIC DNA]</scope>
    <source>
        <strain evidence="2 4">09-40</strain>
    </source>
</reference>
<proteinExistence type="predicted"/>
<feature type="compositionally biased region" description="Basic and acidic residues" evidence="1">
    <location>
        <begin position="102"/>
        <end position="125"/>
    </location>
</feature>
<evidence type="ECO:0000313" key="2">
    <source>
        <dbReference type="EMBL" id="PIA92272.1"/>
    </source>
</evidence>
<dbReference type="Proteomes" id="UP001302367">
    <property type="component" value="Chromosome 7"/>
</dbReference>
<dbReference type="OrthoDB" id="3632901at2759"/>
<name>A0A2G5HJ86_CERBT</name>
<dbReference type="AlphaFoldDB" id="A0A2G5HJ86"/>
<organism evidence="2 4">
    <name type="scientific">Cercospora beticola</name>
    <name type="common">Sugarbeet leaf spot fungus</name>
    <dbReference type="NCBI Taxonomy" id="122368"/>
    <lineage>
        <taxon>Eukaryota</taxon>
        <taxon>Fungi</taxon>
        <taxon>Dikarya</taxon>
        <taxon>Ascomycota</taxon>
        <taxon>Pezizomycotina</taxon>
        <taxon>Dothideomycetes</taxon>
        <taxon>Dothideomycetidae</taxon>
        <taxon>Mycosphaerellales</taxon>
        <taxon>Mycosphaerellaceae</taxon>
        <taxon>Cercospora</taxon>
    </lineage>
</organism>
<evidence type="ECO:0000313" key="5">
    <source>
        <dbReference type="Proteomes" id="UP001302367"/>
    </source>
</evidence>
<evidence type="ECO:0000256" key="1">
    <source>
        <dbReference type="SAM" id="MobiDB-lite"/>
    </source>
</evidence>
<feature type="region of interest" description="Disordered" evidence="1">
    <location>
        <begin position="1"/>
        <end position="125"/>
    </location>
</feature>
<evidence type="ECO:0000313" key="3">
    <source>
        <dbReference type="EMBL" id="WPB06021.1"/>
    </source>
</evidence>